<keyword evidence="3" id="KW-1185">Reference proteome</keyword>
<evidence type="ECO:0000256" key="1">
    <source>
        <dbReference type="SAM" id="Coils"/>
    </source>
</evidence>
<sequence>MKPKSWLNIFRPKKQFTRTISTLTMSFPTDFTQSSNKKKKNNQKTGAKKCFARYNSNYTLPSIDMSTLGFEIFEDARCAICDGDLDPKENNPPTPQNPQLCPPCQNQITHLKLEYETLKREKREQQIEELDKAIEAHHAQAELKKVLSDGNRALRGEIEEIERGVRVQEEVNAEMRRGMRMGEERDREG</sequence>
<dbReference type="AlphaFoldDB" id="A0A9X0DGX6"/>
<accession>A0A9X0DGX6</accession>
<keyword evidence="1" id="KW-0175">Coiled coil</keyword>
<organism evidence="2 3">
    <name type="scientific">Sclerotinia nivalis</name>
    <dbReference type="NCBI Taxonomy" id="352851"/>
    <lineage>
        <taxon>Eukaryota</taxon>
        <taxon>Fungi</taxon>
        <taxon>Dikarya</taxon>
        <taxon>Ascomycota</taxon>
        <taxon>Pezizomycotina</taxon>
        <taxon>Leotiomycetes</taxon>
        <taxon>Helotiales</taxon>
        <taxon>Sclerotiniaceae</taxon>
        <taxon>Sclerotinia</taxon>
    </lineage>
</organism>
<gene>
    <name evidence="2" type="ORF">OCU04_008334</name>
</gene>
<reference evidence="2" key="1">
    <citation type="submission" date="2022-11" db="EMBL/GenBank/DDBJ databases">
        <title>Genome Resource of Sclerotinia nivalis Strain SnTB1, a Plant Pathogen Isolated from American Ginseng.</title>
        <authorList>
            <person name="Fan S."/>
        </authorList>
    </citation>
    <scope>NUCLEOTIDE SEQUENCE</scope>
    <source>
        <strain evidence="2">SnTB1</strain>
    </source>
</reference>
<comment type="caution">
    <text evidence="2">The sequence shown here is derived from an EMBL/GenBank/DDBJ whole genome shotgun (WGS) entry which is preliminary data.</text>
</comment>
<feature type="coiled-coil region" evidence="1">
    <location>
        <begin position="108"/>
        <end position="140"/>
    </location>
</feature>
<evidence type="ECO:0000313" key="2">
    <source>
        <dbReference type="EMBL" id="KAJ8063091.1"/>
    </source>
</evidence>
<protein>
    <submittedName>
        <fullName evidence="2">Uncharacterized protein</fullName>
    </submittedName>
</protein>
<evidence type="ECO:0000313" key="3">
    <source>
        <dbReference type="Proteomes" id="UP001152300"/>
    </source>
</evidence>
<dbReference type="EMBL" id="JAPEIS010000009">
    <property type="protein sequence ID" value="KAJ8063091.1"/>
    <property type="molecule type" value="Genomic_DNA"/>
</dbReference>
<name>A0A9X0DGX6_9HELO</name>
<proteinExistence type="predicted"/>
<dbReference type="Proteomes" id="UP001152300">
    <property type="component" value="Unassembled WGS sequence"/>
</dbReference>
<dbReference type="OrthoDB" id="3535033at2759"/>